<feature type="domain" description="B30.2/SPRY" evidence="2">
    <location>
        <begin position="1277"/>
        <end position="1457"/>
    </location>
</feature>
<dbReference type="RefSeq" id="WP_277579137.1">
    <property type="nucleotide sequence ID" value="NZ_JANRMI010000004.1"/>
</dbReference>
<dbReference type="SUPFAM" id="SSF49899">
    <property type="entry name" value="Concanavalin A-like lectins/glucanases"/>
    <property type="match status" value="1"/>
</dbReference>
<feature type="signal peptide" evidence="1">
    <location>
        <begin position="1"/>
        <end position="21"/>
    </location>
</feature>
<keyword evidence="1" id="KW-0732">Signal</keyword>
<comment type="caution">
    <text evidence="3">The sequence shown here is derived from an EMBL/GenBank/DDBJ whole genome shotgun (WGS) entry which is preliminary data.</text>
</comment>
<evidence type="ECO:0000259" key="2">
    <source>
        <dbReference type="PROSITE" id="PS50188"/>
    </source>
</evidence>
<name>A0ABT6DLB4_9BACT</name>
<dbReference type="Gene3D" id="2.60.120.920">
    <property type="match status" value="1"/>
</dbReference>
<reference evidence="3" key="1">
    <citation type="submission" date="2022-08" db="EMBL/GenBank/DDBJ databases">
        <title>Novel Bdellovibrio Species Isolated from Svalbard: Designation Bdellovibrio svalbardensis.</title>
        <authorList>
            <person name="Mitchell R.J."/>
            <person name="Choi S.Y."/>
        </authorList>
    </citation>
    <scope>NUCLEOTIDE SEQUENCE</scope>
    <source>
        <strain evidence="3">PAP01</strain>
    </source>
</reference>
<sequence length="1471" mass="148640">MKILYVVMNLILFFLVGFAHASPQSLTYQGRIMKSDGTPLEYNNVSFIFQITDSTGQCLLYQEQVNGINMENSNGVFDVSIGQGTVVYPTSGSFSILDAFNNSGSFTCQGGVPYIASVTDSRKLRVQFHDGVGWKLISPDSTIRSVPFAGYSISAQKLGNNVATDFVLKTGIPTCANGTFLSWDGMQLSCQAASAASAGTVTNVTSANAYITITNGASTPQIALNVGTTANTVASGNDARLVNAIQVGAAANGDLAGTYPGPTVIALQGVPVSSTTPTMGHFLKFNGTNWLSSAIAISDVTNLSTQLSGYMTQAAFNTSIASASCSVSQTMYWNSVSGNFQCQSINVGLVGDVTGSIGAAKVVALQNNPVDTTNPTNGQVLEWDGSKWAPTTLPAMNPGTVTNVSGTAPISIATGTSTPVVSISQATTSTNGYLSSTDWNTFNNKQAAGNYVTALTGDVTASGPGPAAATVAKLQGSTLTLTSPADKDYLKFNGTAFVNSPLLASDLSGTISAANLPAFTGDVTSSVGSSTLTLAAAGTAGTYYKVTTDSKGRVTSGSAALIAADIPNLDWSKITSGTPTTLSGYGITDSLVKNGGGVGTMSSGVDASKPASPATGDLFVATDTQKIYRYNGASWDLVSSAGGSGGTITGVTAGTGLTGGGTSGAVTVNVNAGTAANQIVQLDGSAKLPAVDGSQLTNFQASQIPNLSAAKITSGTLAVAQGGTGESTYTDGQLLIGNTATSGLTKSTLTAGSGVSITNTNGAITIAATGSGGTVTNVTGTSPISVAAGSSTPVVSIASGSATGQTLRWDSTNWSATKLLYTDLVNATSSSPWPAATCTSGQAVIWSSVSDAFACSTLSIATSQLTGTLAAAQMPAYTGDVTSSAGSTTLTLANSGATAGTYKSVTVDAKGRVTAGTNPTTLSGYGITDSLVKNGGGVGTMSSGVDASKPASPATGDLFVATDTQKIYRYNGASWDLVSSAGGSGGTVTNVTGTSPISVATGSSTPVVSIQKADATHDGYLAQADWSIFNNKLGTSLSSGKIWVGSGSSAAAEVTVSGDATLANTGALSIANNAVTTAKMFANPGINRLVATDGTTGSNLAAFTCAVNETLTWSVANGWQCTAQSSLSVGTATNFSGNLAGDVSGTQSATTVQKIQGRSVASTAPSDGQVLKWNGTSSQWQPATSAGTGTVTWIQKSSNYTAVANDHIFADTFGGAFTVTLPASPNANDTVTIVDSTQNFSANNLTIGFNGQKLAGKVNNTWGLSTQGTSITLTYQDATVGWVVTNYMAVSTPYSTATYWNPSDKDANMILSNNNLDVTKTGASWGTVRANTYRSSGSYYYEIKVVAINSGTPAGMFGIANSSATLGSYLGADSGGLGYQVQGSFTYGATYTGSKPAFALNDVCGIAVDFTAGTLKIYKNNVYQGQFTTLPPGNLYPGGSIGNSDTTTKLRLVTAGANQTYSPPAGYSSWD</sequence>
<dbReference type="InterPro" id="IPR003877">
    <property type="entry name" value="SPRY_dom"/>
</dbReference>
<accession>A0ABT6DLB4</accession>
<evidence type="ECO:0000313" key="4">
    <source>
        <dbReference type="Proteomes" id="UP001152321"/>
    </source>
</evidence>
<dbReference type="Pfam" id="PF00622">
    <property type="entry name" value="SPRY"/>
    <property type="match status" value="1"/>
</dbReference>
<proteinExistence type="predicted"/>
<organism evidence="3 4">
    <name type="scientific">Bdellovibrio svalbardensis</name>
    <dbReference type="NCBI Taxonomy" id="2972972"/>
    <lineage>
        <taxon>Bacteria</taxon>
        <taxon>Pseudomonadati</taxon>
        <taxon>Bdellovibrionota</taxon>
        <taxon>Bdellovibrionia</taxon>
        <taxon>Bdellovibrionales</taxon>
        <taxon>Pseudobdellovibrionaceae</taxon>
        <taxon>Bdellovibrio</taxon>
    </lineage>
</organism>
<evidence type="ECO:0000256" key="1">
    <source>
        <dbReference type="SAM" id="SignalP"/>
    </source>
</evidence>
<dbReference type="EMBL" id="JANRMI010000004">
    <property type="protein sequence ID" value="MDG0817665.1"/>
    <property type="molecule type" value="Genomic_DNA"/>
</dbReference>
<evidence type="ECO:0000313" key="3">
    <source>
        <dbReference type="EMBL" id="MDG0817665.1"/>
    </source>
</evidence>
<dbReference type="InterPro" id="IPR043136">
    <property type="entry name" value="B30.2/SPRY_sf"/>
</dbReference>
<protein>
    <recommendedName>
        <fullName evidence="2">B30.2/SPRY domain-containing protein</fullName>
    </recommendedName>
</protein>
<feature type="chain" id="PRO_5046980770" description="B30.2/SPRY domain-containing protein" evidence="1">
    <location>
        <begin position="22"/>
        <end position="1471"/>
    </location>
</feature>
<dbReference type="InterPro" id="IPR001870">
    <property type="entry name" value="B30.2/SPRY"/>
</dbReference>
<gene>
    <name evidence="3" type="ORF">NWE73_14890</name>
</gene>
<keyword evidence="4" id="KW-1185">Reference proteome</keyword>
<dbReference type="SMART" id="SM00449">
    <property type="entry name" value="SPRY"/>
    <property type="match status" value="1"/>
</dbReference>
<dbReference type="Proteomes" id="UP001152321">
    <property type="component" value="Unassembled WGS sequence"/>
</dbReference>
<dbReference type="InterPro" id="IPR013320">
    <property type="entry name" value="ConA-like_dom_sf"/>
</dbReference>
<dbReference type="PROSITE" id="PS50188">
    <property type="entry name" value="B302_SPRY"/>
    <property type="match status" value="1"/>
</dbReference>